<gene>
    <name evidence="2" type="ORF">PAC_08738</name>
</gene>
<protein>
    <recommendedName>
        <fullName evidence="1">2EXR domain-containing protein</fullName>
    </recommendedName>
</protein>
<dbReference type="PANTHER" id="PTHR35910">
    <property type="entry name" value="2EXR DOMAIN-CONTAINING PROTEIN"/>
    <property type="match status" value="1"/>
</dbReference>
<dbReference type="Pfam" id="PF20150">
    <property type="entry name" value="2EXR"/>
    <property type="match status" value="1"/>
</dbReference>
<organism evidence="2 3">
    <name type="scientific">Phialocephala subalpina</name>
    <dbReference type="NCBI Taxonomy" id="576137"/>
    <lineage>
        <taxon>Eukaryota</taxon>
        <taxon>Fungi</taxon>
        <taxon>Dikarya</taxon>
        <taxon>Ascomycota</taxon>
        <taxon>Pezizomycotina</taxon>
        <taxon>Leotiomycetes</taxon>
        <taxon>Helotiales</taxon>
        <taxon>Mollisiaceae</taxon>
        <taxon>Phialocephala</taxon>
        <taxon>Phialocephala fortinii species complex</taxon>
    </lineage>
</organism>
<dbReference type="Proteomes" id="UP000184330">
    <property type="component" value="Unassembled WGS sequence"/>
</dbReference>
<evidence type="ECO:0000313" key="2">
    <source>
        <dbReference type="EMBL" id="CZR58846.1"/>
    </source>
</evidence>
<sequence>MPVLTTFTCFRKLPLELRLIIWENVESPYNHSTTWHPQIHSIRGFRPSEVQTWHPKTDVSKFSPNYIKPHSLPFSILHVEINLPVGDAIFLSTTAPPLPSILHACSESRRHILKKYKLEYAFGTYVNVEDDIFFLDYSRKLMQVDRGIESAWAFIQHKALIGRVKKVALPVREHFSIGRNVALLKPVLPSLKEVHFMYAHNDWNPRTMNNTYVDTRCTGRRINLLDTSHIQKEETPEFVKPWEQQWSDGPAANGVNGQLVPTPTFHHDLLGFVDRKDEFYNNLEFMQRFCLDFEPNLFSSVFSDLSYWDSGADYESSDDDDGVATAATV</sequence>
<accession>A0A1L7X1E3</accession>
<name>A0A1L7X1E3_9HELO</name>
<feature type="domain" description="2EXR" evidence="1">
    <location>
        <begin position="7"/>
        <end position="132"/>
    </location>
</feature>
<proteinExistence type="predicted"/>
<dbReference type="OrthoDB" id="3596450at2759"/>
<evidence type="ECO:0000313" key="3">
    <source>
        <dbReference type="Proteomes" id="UP000184330"/>
    </source>
</evidence>
<dbReference type="AlphaFoldDB" id="A0A1L7X1E3"/>
<keyword evidence="3" id="KW-1185">Reference proteome</keyword>
<dbReference type="EMBL" id="FJOG01000012">
    <property type="protein sequence ID" value="CZR58846.1"/>
    <property type="molecule type" value="Genomic_DNA"/>
</dbReference>
<dbReference type="InterPro" id="IPR045518">
    <property type="entry name" value="2EXR"/>
</dbReference>
<evidence type="ECO:0000259" key="1">
    <source>
        <dbReference type="Pfam" id="PF20150"/>
    </source>
</evidence>
<dbReference type="PANTHER" id="PTHR35910:SF6">
    <property type="entry name" value="2EXR DOMAIN-CONTAINING PROTEIN"/>
    <property type="match status" value="1"/>
</dbReference>
<reference evidence="2 3" key="1">
    <citation type="submission" date="2016-03" db="EMBL/GenBank/DDBJ databases">
        <authorList>
            <person name="Ploux O."/>
        </authorList>
    </citation>
    <scope>NUCLEOTIDE SEQUENCE [LARGE SCALE GENOMIC DNA]</scope>
    <source>
        <strain evidence="2 3">UAMH 11012</strain>
    </source>
</reference>